<evidence type="ECO:0000313" key="2">
    <source>
        <dbReference type="Proteomes" id="UP000237344"/>
    </source>
</evidence>
<dbReference type="EMBL" id="POTC01000007">
    <property type="protein sequence ID" value="POF63490.1"/>
    <property type="molecule type" value="Genomic_DNA"/>
</dbReference>
<protein>
    <submittedName>
        <fullName evidence="1">Uncharacterized protein</fullName>
    </submittedName>
</protein>
<dbReference type="Proteomes" id="UP000237344">
    <property type="component" value="Unassembled WGS sequence"/>
</dbReference>
<reference evidence="1 2" key="1">
    <citation type="submission" date="2018-01" db="EMBL/GenBank/DDBJ databases">
        <title>Draft Genome Sequence of Komagataeibacter maltaceti LMG 1529, a Vinegar Producing Acetic Acid Bacterium Isolated from Malt Vinegar Brewery Acetifiers.</title>
        <authorList>
            <person name="Zhang Q."/>
            <person name="Hollensteiner J."/>
            <person name="Poehlein A."/>
            <person name="Daniel R."/>
        </authorList>
    </citation>
    <scope>NUCLEOTIDE SEQUENCE [LARGE SCALE GENOMIC DNA]</scope>
    <source>
        <strain evidence="1 2">LMG 1529</strain>
    </source>
</reference>
<gene>
    <name evidence="1" type="ORF">KMAL_08660</name>
</gene>
<organism evidence="1 2">
    <name type="scientific">Novacetimonas maltaceti</name>
    <dbReference type="NCBI Taxonomy" id="1203393"/>
    <lineage>
        <taxon>Bacteria</taxon>
        <taxon>Pseudomonadati</taxon>
        <taxon>Pseudomonadota</taxon>
        <taxon>Alphaproteobacteria</taxon>
        <taxon>Acetobacterales</taxon>
        <taxon>Acetobacteraceae</taxon>
        <taxon>Novacetimonas</taxon>
    </lineage>
</organism>
<evidence type="ECO:0000313" key="1">
    <source>
        <dbReference type="EMBL" id="POF63490.1"/>
    </source>
</evidence>
<sequence>MAGRANCRFGPCPGAWMLYRLAVMPVPCRIALPLRVLLASSMVWVGGCTLIGQKTFNRHAGDPPQVVIPPPPPVEVRHVPPLIEIRAGTPQPQWQPDLKKAVAEALARKPNVLFTIVAAIPDALSPDAQAALLSRIVATDAQAVAAEVVHDGADPAQMEMTGMTDPGVDVPTIRIYVR</sequence>
<keyword evidence="2" id="KW-1185">Reference proteome</keyword>
<accession>A0A2S3W3Q1</accession>
<comment type="caution">
    <text evidence="1">The sequence shown here is derived from an EMBL/GenBank/DDBJ whole genome shotgun (WGS) entry which is preliminary data.</text>
</comment>
<proteinExistence type="predicted"/>
<dbReference type="AlphaFoldDB" id="A0A2S3W3Q1"/>
<name>A0A2S3W3Q1_9PROT</name>